<accession>A0A978V5T9</accession>
<reference evidence="1" key="1">
    <citation type="journal article" date="2021" name="Front. Plant Sci.">
        <title>Chromosome-Scale Genome Assembly for Chinese Sour Jujube and Insights Into Its Genome Evolution and Domestication Signature.</title>
        <authorList>
            <person name="Shen L.-Y."/>
            <person name="Luo H."/>
            <person name="Wang X.-L."/>
            <person name="Wang X.-M."/>
            <person name="Qiu X.-J."/>
            <person name="Liu H."/>
            <person name="Zhou S.-S."/>
            <person name="Jia K.-H."/>
            <person name="Nie S."/>
            <person name="Bao Y.-T."/>
            <person name="Zhang R.-G."/>
            <person name="Yun Q.-Z."/>
            <person name="Chai Y.-H."/>
            <person name="Lu J.-Y."/>
            <person name="Li Y."/>
            <person name="Zhao S.-W."/>
            <person name="Mao J.-F."/>
            <person name="Jia S.-G."/>
            <person name="Mao Y.-M."/>
        </authorList>
    </citation>
    <scope>NUCLEOTIDE SEQUENCE</scope>
    <source>
        <strain evidence="1">AT0</strain>
        <tissue evidence="1">Leaf</tissue>
    </source>
</reference>
<sequence>MAKQVIVSSGQKYPYQLGYYVNSGICYGNGKNSFQHLLENSYVDYVKLNLDASLKKDAGVAAAVARNSQGQIL</sequence>
<evidence type="ECO:0000313" key="1">
    <source>
        <dbReference type="EMBL" id="KAH7522722.1"/>
    </source>
</evidence>
<proteinExistence type="predicted"/>
<protein>
    <submittedName>
        <fullName evidence="1">Uncharacterized protein</fullName>
    </submittedName>
</protein>
<dbReference type="EMBL" id="JAEACU010000007">
    <property type="protein sequence ID" value="KAH7522722.1"/>
    <property type="molecule type" value="Genomic_DNA"/>
</dbReference>
<organism evidence="1 2">
    <name type="scientific">Ziziphus jujuba var. spinosa</name>
    <dbReference type="NCBI Taxonomy" id="714518"/>
    <lineage>
        <taxon>Eukaryota</taxon>
        <taxon>Viridiplantae</taxon>
        <taxon>Streptophyta</taxon>
        <taxon>Embryophyta</taxon>
        <taxon>Tracheophyta</taxon>
        <taxon>Spermatophyta</taxon>
        <taxon>Magnoliopsida</taxon>
        <taxon>eudicotyledons</taxon>
        <taxon>Gunneridae</taxon>
        <taxon>Pentapetalae</taxon>
        <taxon>rosids</taxon>
        <taxon>fabids</taxon>
        <taxon>Rosales</taxon>
        <taxon>Rhamnaceae</taxon>
        <taxon>Paliureae</taxon>
        <taxon>Ziziphus</taxon>
    </lineage>
</organism>
<name>A0A978V5T9_ZIZJJ</name>
<comment type="caution">
    <text evidence="1">The sequence shown here is derived from an EMBL/GenBank/DDBJ whole genome shotgun (WGS) entry which is preliminary data.</text>
</comment>
<dbReference type="Proteomes" id="UP000813462">
    <property type="component" value="Unassembled WGS sequence"/>
</dbReference>
<evidence type="ECO:0000313" key="2">
    <source>
        <dbReference type="Proteomes" id="UP000813462"/>
    </source>
</evidence>
<dbReference type="AlphaFoldDB" id="A0A978V5T9"/>
<gene>
    <name evidence="1" type="ORF">FEM48_Zijuj07G0168600</name>
</gene>